<dbReference type="InterPro" id="IPR041339">
    <property type="entry name" value="Ig-like_bac"/>
</dbReference>
<feature type="domain" description="Cell-surface Ig-like bacterial" evidence="1">
    <location>
        <begin position="790"/>
        <end position="869"/>
    </location>
</feature>
<sequence>MESIKTSQNGILSASEGKVTMTINNDTTELQLGQMVPAGAIVASSDDINFVITFDDGTIFNSAETPLDESIANTINDAEVTPEQAVDQATLDEIEALQDLIAAGEDPTEELPETAAGTPTANQGEFGYIAVSRDANETLASNGYDTTGALVTPTAEIQEEGLGENDSPSVLVNDAITIAEDQVASGNVLSNDTDADTALSVVSFEVEGATYAAGTEVTLEDGVLVLNADGSYTFTPNENWNGSVPVITYTTNTGITATLTIEVTPLDDASVLVNDSNVIVEDTVATGNVLDNDSDVDSDLSVVSFEVEGETYAAGTEVTLENGVLVLNADGSYTFTPNENWNGSVPVITYTTNTGITATLTIEVTPLDDASVLVNDSNIIVEDTVATGNVLDNDSDVDSDLSVVSFEVEGETYAAGTEVTLENGVLVLNADGSYTFTPNENWNGSVPVITYTTNTGITATLTIEVTPLDDASVLVNDSNIIVEDTVATGNVLDNDSDVDSDLSVVSFEVEGETYAAGTEVTLENGVLVLNADGSYTFTPNENWNGSVPVITYTTNTGITATLTIEVTPLDDVSVLVNDSNVIVEDTVATGNVLDNDSDVDSDLSVVSYEVEGETYAAGTEVTLEDGVLVLNADGSYTFTPNENWNGSVPVITYTTNTGITATLTIEVTPLDDVSVLVNDSIIIVEDTVATGNVLDNDSDPDSDLSVVSFEVEGQTYQPGTEVILDGGVLIINDDGSYTFTPNDNWNGTVPVITYTTNTGITATLTIEVSPVDDPTVTVDDVVTVSEDTPATGNVLDNDSDPDSDLSVVSFEVEGQTYQPGTEVILDGGVLIINDDGSYTFTPNDNWNGTVPVITYTTNTGITATLTIEVSPVDDPTVTVDDVVTVSEDTPATGNVLDNDSDPDSDLSVVSFEVEGQTYQPGTEVILDGSVLIINDDGSYTFTPNDNWNGTVPVITYTTNTGETATLTIEVSPVDDPTVTVDDVVTVSEDTPATGNVLDNDSDPDSDLSVVSFEVEGETYQPGTEVTLESGILIINDDGSYIFTPNDNWNGTVPVITYTTNTGETATLTIEVSPVDDPTVTVDDVVTVSEDTPATGNVLDNDSDPDSDLSVVSFEVEGETYQPGTEVTLEGGILIINDDGSYIFTPNDNWNGTVPVITYTTNTGETATLTIEVTPVPDGAPTVIINTDLNDDGFMSNEELGGATEVNVTIGLDDTGAQAGDTLVVNGVEVVLTQDDIDNGNVNLDLPAPDEGEEIEVVAVIVDSAGNTSPEGSDSAILDTTPPVITVDAPALTNDSTPTITGTTDAPVGSTVTLIITDSEGNEQTITTTVQPDGTYEVDVSDPLAEGGYTVVAEVTDPAGNSATDNDDGIVDAIVGSITVDLTL</sequence>
<feature type="domain" description="Cell-surface Ig-like bacterial" evidence="1">
    <location>
        <begin position="587"/>
        <end position="667"/>
    </location>
</feature>
<protein>
    <submittedName>
        <fullName evidence="3">Retention module-containing protein</fullName>
    </submittedName>
</protein>
<accession>A0ABT2NXS9</accession>
<dbReference type="InterPro" id="IPR018247">
    <property type="entry name" value="EF_Hand_1_Ca_BS"/>
</dbReference>
<keyword evidence="4" id="KW-1185">Reference proteome</keyword>
<dbReference type="InterPro" id="IPR013783">
    <property type="entry name" value="Ig-like_fold"/>
</dbReference>
<dbReference type="NCBIfam" id="NF012211">
    <property type="entry name" value="tand_rpt_95"/>
    <property type="match status" value="10"/>
</dbReference>
<dbReference type="Gene3D" id="2.60.40.10">
    <property type="entry name" value="Immunoglobulins"/>
    <property type="match status" value="1"/>
</dbReference>
<dbReference type="NCBIfam" id="NF033682">
    <property type="entry name" value="retention_LapA"/>
    <property type="match status" value="1"/>
</dbReference>
<evidence type="ECO:0000259" key="2">
    <source>
        <dbReference type="Pfam" id="PF19077"/>
    </source>
</evidence>
<dbReference type="PANTHER" id="PTHR34677:SF3">
    <property type="entry name" value="BACTERIAL IG-LIKE DOMAIN-CONTAINING PROTEIN"/>
    <property type="match status" value="1"/>
</dbReference>
<dbReference type="RefSeq" id="WP_261731785.1">
    <property type="nucleotide sequence ID" value="NZ_JAODOQ010000001.1"/>
</dbReference>
<dbReference type="PANTHER" id="PTHR34677">
    <property type="match status" value="1"/>
</dbReference>
<feature type="domain" description="Cell-surface Ig-like bacterial" evidence="1">
    <location>
        <begin position="284"/>
        <end position="364"/>
    </location>
</feature>
<dbReference type="InterPro" id="IPR047777">
    <property type="entry name" value="LapA-like_RM"/>
</dbReference>
<feature type="domain" description="Cell-surface Ig-like bacterial" evidence="1">
    <location>
        <begin position="891"/>
        <end position="971"/>
    </location>
</feature>
<feature type="domain" description="Cell-surface Ig-like bacterial" evidence="1">
    <location>
        <begin position="1093"/>
        <end position="1172"/>
    </location>
</feature>
<feature type="domain" description="Cell-surface Ig-like bacterial" evidence="1">
    <location>
        <begin position="385"/>
        <end position="465"/>
    </location>
</feature>
<feature type="domain" description="Bacterial Ig-like" evidence="2">
    <location>
        <begin position="1290"/>
        <end position="1365"/>
    </location>
</feature>
<feature type="domain" description="Cell-surface Ig-like bacterial" evidence="1">
    <location>
        <begin position="486"/>
        <end position="566"/>
    </location>
</feature>
<feature type="domain" description="Cell-surface Ig-like bacterial" evidence="1">
    <location>
        <begin position="992"/>
        <end position="1072"/>
    </location>
</feature>
<organism evidence="3 4">
    <name type="scientific">Shewanella phaeophyticola</name>
    <dbReference type="NCBI Taxonomy" id="2978345"/>
    <lineage>
        <taxon>Bacteria</taxon>
        <taxon>Pseudomonadati</taxon>
        <taxon>Pseudomonadota</taxon>
        <taxon>Gammaproteobacteria</taxon>
        <taxon>Alteromonadales</taxon>
        <taxon>Shewanellaceae</taxon>
        <taxon>Shewanella</taxon>
    </lineage>
</organism>
<dbReference type="Pfam" id="PF19077">
    <property type="entry name" value="Big_13"/>
    <property type="match status" value="1"/>
</dbReference>
<dbReference type="Gene3D" id="2.60.40.1200">
    <property type="match status" value="10"/>
</dbReference>
<feature type="domain" description="Cell-surface Ig-like bacterial" evidence="1">
    <location>
        <begin position="184"/>
        <end position="263"/>
    </location>
</feature>
<dbReference type="PROSITE" id="PS00018">
    <property type="entry name" value="EF_HAND_1"/>
    <property type="match status" value="1"/>
</dbReference>
<dbReference type="Pfam" id="PF18200">
    <property type="entry name" value="Big_11"/>
    <property type="match status" value="10"/>
</dbReference>
<proteinExistence type="predicted"/>
<feature type="non-terminal residue" evidence="3">
    <location>
        <position position="1383"/>
    </location>
</feature>
<dbReference type="EMBL" id="JAODOQ010000001">
    <property type="protein sequence ID" value="MCT8985213.1"/>
    <property type="molecule type" value="Genomic_DNA"/>
</dbReference>
<comment type="caution">
    <text evidence="3">The sequence shown here is derived from an EMBL/GenBank/DDBJ whole genome shotgun (WGS) entry which is preliminary data.</text>
</comment>
<dbReference type="InterPro" id="IPR044016">
    <property type="entry name" value="Big_13"/>
</dbReference>
<name>A0ABT2NXS9_9GAMM</name>
<evidence type="ECO:0000313" key="3">
    <source>
        <dbReference type="EMBL" id="MCT8985213.1"/>
    </source>
</evidence>
<gene>
    <name evidence="3" type="ORF">N4T56_00005</name>
</gene>
<dbReference type="Proteomes" id="UP001431192">
    <property type="component" value="Unassembled WGS sequence"/>
</dbReference>
<evidence type="ECO:0000259" key="1">
    <source>
        <dbReference type="Pfam" id="PF18200"/>
    </source>
</evidence>
<feature type="domain" description="Cell-surface Ig-like bacterial" evidence="1">
    <location>
        <begin position="688"/>
        <end position="768"/>
    </location>
</feature>
<reference evidence="3" key="1">
    <citation type="submission" date="2022-09" db="EMBL/GenBank/DDBJ databases">
        <title>Shewanella sp. KJ10-1 sp.nov, isolated from marine algae.</title>
        <authorList>
            <person name="Butt M."/>
            <person name="Lee J.K."/>
            <person name="Kim J.M."/>
            <person name="Choi D.G."/>
        </authorList>
    </citation>
    <scope>NUCLEOTIDE SEQUENCE</scope>
    <source>
        <strain evidence="3">KJ10-1</strain>
    </source>
</reference>
<evidence type="ECO:0000313" key="4">
    <source>
        <dbReference type="Proteomes" id="UP001431192"/>
    </source>
</evidence>